<accession>A0A1M5SP52</accession>
<evidence type="ECO:0000256" key="6">
    <source>
        <dbReference type="ARBA" id="ARBA00022989"/>
    </source>
</evidence>
<evidence type="ECO:0000256" key="8">
    <source>
        <dbReference type="SAM" id="Phobius"/>
    </source>
</evidence>
<evidence type="ECO:0000256" key="1">
    <source>
        <dbReference type="ARBA" id="ARBA00004651"/>
    </source>
</evidence>
<dbReference type="Proteomes" id="UP000184526">
    <property type="component" value="Unassembled WGS sequence"/>
</dbReference>
<evidence type="ECO:0000256" key="4">
    <source>
        <dbReference type="ARBA" id="ARBA00022475"/>
    </source>
</evidence>
<feature type="transmembrane region" description="Helical" evidence="8">
    <location>
        <begin position="12"/>
        <end position="28"/>
    </location>
</feature>
<dbReference type="GO" id="GO:0055085">
    <property type="term" value="P:transmembrane transport"/>
    <property type="evidence" value="ECO:0007669"/>
    <property type="project" value="TreeGrafter"/>
</dbReference>
<dbReference type="PANTHER" id="PTHR21716">
    <property type="entry name" value="TRANSMEMBRANE PROTEIN"/>
    <property type="match status" value="1"/>
</dbReference>
<keyword evidence="10" id="KW-1185">Reference proteome</keyword>
<dbReference type="InterPro" id="IPR002549">
    <property type="entry name" value="AI-2E-like"/>
</dbReference>
<keyword evidence="4" id="KW-1003">Cell membrane</keyword>
<feature type="transmembrane region" description="Helical" evidence="8">
    <location>
        <begin position="64"/>
        <end position="89"/>
    </location>
</feature>
<organism evidence="9 10">
    <name type="scientific">Clostridium collagenovorans DSM 3089</name>
    <dbReference type="NCBI Taxonomy" id="1121306"/>
    <lineage>
        <taxon>Bacteria</taxon>
        <taxon>Bacillati</taxon>
        <taxon>Bacillota</taxon>
        <taxon>Clostridia</taxon>
        <taxon>Eubacteriales</taxon>
        <taxon>Clostridiaceae</taxon>
        <taxon>Clostridium</taxon>
    </lineage>
</organism>
<evidence type="ECO:0000256" key="7">
    <source>
        <dbReference type="ARBA" id="ARBA00023136"/>
    </source>
</evidence>
<proteinExistence type="inferred from homology"/>
<dbReference type="PANTHER" id="PTHR21716:SF53">
    <property type="entry name" value="PERMEASE PERM-RELATED"/>
    <property type="match status" value="1"/>
</dbReference>
<keyword evidence="7 8" id="KW-0472">Membrane</keyword>
<keyword evidence="3" id="KW-0813">Transport</keyword>
<comment type="similarity">
    <text evidence="2">Belongs to the autoinducer-2 exporter (AI-2E) (TC 2.A.86) family.</text>
</comment>
<dbReference type="OrthoDB" id="9793390at2"/>
<comment type="subcellular location">
    <subcellularLocation>
        <location evidence="1">Cell membrane</location>
        <topology evidence="1">Multi-pass membrane protein</topology>
    </subcellularLocation>
</comment>
<feature type="transmembrane region" description="Helical" evidence="8">
    <location>
        <begin position="250"/>
        <end position="275"/>
    </location>
</feature>
<feature type="transmembrane region" description="Helical" evidence="8">
    <location>
        <begin position="34"/>
        <end position="52"/>
    </location>
</feature>
<evidence type="ECO:0000256" key="2">
    <source>
        <dbReference type="ARBA" id="ARBA00009773"/>
    </source>
</evidence>
<protein>
    <submittedName>
        <fullName evidence="9">Predicted PurR-regulated permease PerM</fullName>
    </submittedName>
</protein>
<keyword evidence="5 8" id="KW-0812">Transmembrane</keyword>
<dbReference type="Pfam" id="PF01594">
    <property type="entry name" value="AI-2E_transport"/>
    <property type="match status" value="1"/>
</dbReference>
<feature type="transmembrane region" description="Helical" evidence="8">
    <location>
        <begin position="206"/>
        <end position="230"/>
    </location>
</feature>
<evidence type="ECO:0000313" key="10">
    <source>
        <dbReference type="Proteomes" id="UP000184526"/>
    </source>
</evidence>
<name>A0A1M5SP52_9CLOT</name>
<evidence type="ECO:0000313" key="9">
    <source>
        <dbReference type="EMBL" id="SHH40108.1"/>
    </source>
</evidence>
<dbReference type="STRING" id="1121306.SAMN02745196_00242"/>
<sequence length="337" mass="37909">MKNHNKKILKMTLVSLGLLLVAYVLYKWEFSRNLINVIFMSFVISYFLKPAYLKLIEIGIDKRLSAAIMIIVLLLIFVICFSIIIPMIVKDSNNILNTVEEIRAYFMNLISKVPILNQSNIVELIMEKASVLGSVFLERVFNGVIEFGENAFLYCLIPILIYYFLADRDAMGNKILLIFPVNKRQLMKEVYSDIDKILSRYIMSQLLLCIIIGMLTLIVLLTLGVKYAFILSIINGVFNIIPYFGPVFGAIPAVLSALLISPQKAIWTLILLVILQQAEGDIISPKIIGETVSMHPLIILVLLIIGGELGGLLGMVIAVPIGVVIKVIYNDLNYYLF</sequence>
<feature type="transmembrane region" description="Helical" evidence="8">
    <location>
        <begin position="147"/>
        <end position="165"/>
    </location>
</feature>
<evidence type="ECO:0000256" key="5">
    <source>
        <dbReference type="ARBA" id="ARBA00022692"/>
    </source>
</evidence>
<dbReference type="EMBL" id="FQXP01000003">
    <property type="protein sequence ID" value="SHH40108.1"/>
    <property type="molecule type" value="Genomic_DNA"/>
</dbReference>
<dbReference type="GO" id="GO:0005886">
    <property type="term" value="C:plasma membrane"/>
    <property type="evidence" value="ECO:0007669"/>
    <property type="project" value="UniProtKB-SubCell"/>
</dbReference>
<dbReference type="RefSeq" id="WP_072829246.1">
    <property type="nucleotide sequence ID" value="NZ_FQXP01000003.1"/>
</dbReference>
<keyword evidence="6 8" id="KW-1133">Transmembrane helix</keyword>
<evidence type="ECO:0000256" key="3">
    <source>
        <dbReference type="ARBA" id="ARBA00022448"/>
    </source>
</evidence>
<reference evidence="9 10" key="1">
    <citation type="submission" date="2016-11" db="EMBL/GenBank/DDBJ databases">
        <authorList>
            <person name="Jaros S."/>
            <person name="Januszkiewicz K."/>
            <person name="Wedrychowicz H."/>
        </authorList>
    </citation>
    <scope>NUCLEOTIDE SEQUENCE [LARGE SCALE GENOMIC DNA]</scope>
    <source>
        <strain evidence="9 10">DSM 3089</strain>
    </source>
</reference>
<dbReference type="AlphaFoldDB" id="A0A1M5SP52"/>
<gene>
    <name evidence="9" type="ORF">SAMN02745196_00242</name>
</gene>